<feature type="compositionally biased region" description="Polar residues" evidence="3">
    <location>
        <begin position="192"/>
        <end position="207"/>
    </location>
</feature>
<dbReference type="InterPro" id="IPR051655">
    <property type="entry name" value="FAM161"/>
</dbReference>
<dbReference type="Proteomes" id="UP000327044">
    <property type="component" value="Unassembled WGS sequence"/>
</dbReference>
<dbReference type="PANTHER" id="PTHR21501:SF1">
    <property type="entry name" value="PROTEIN FAM-161"/>
    <property type="match status" value="1"/>
</dbReference>
<feature type="region of interest" description="Disordered" evidence="3">
    <location>
        <begin position="650"/>
        <end position="673"/>
    </location>
</feature>
<keyword evidence="5" id="KW-1185">Reference proteome</keyword>
<feature type="region of interest" description="Disordered" evidence="3">
    <location>
        <begin position="145"/>
        <end position="207"/>
    </location>
</feature>
<dbReference type="GO" id="GO:0044782">
    <property type="term" value="P:cilium organization"/>
    <property type="evidence" value="ECO:0007669"/>
    <property type="project" value="TreeGrafter"/>
</dbReference>
<evidence type="ECO:0008006" key="6">
    <source>
        <dbReference type="Google" id="ProtNLM"/>
    </source>
</evidence>
<dbReference type="GO" id="GO:0005856">
    <property type="term" value="C:cytoskeleton"/>
    <property type="evidence" value="ECO:0007669"/>
    <property type="project" value="UniProtKB-ARBA"/>
</dbReference>
<organism evidence="4 5">
    <name type="scientific">Photinus pyralis</name>
    <name type="common">Common eastern firefly</name>
    <name type="synonym">Lampyris pyralis</name>
    <dbReference type="NCBI Taxonomy" id="7054"/>
    <lineage>
        <taxon>Eukaryota</taxon>
        <taxon>Metazoa</taxon>
        <taxon>Ecdysozoa</taxon>
        <taxon>Arthropoda</taxon>
        <taxon>Hexapoda</taxon>
        <taxon>Insecta</taxon>
        <taxon>Pterygota</taxon>
        <taxon>Neoptera</taxon>
        <taxon>Endopterygota</taxon>
        <taxon>Coleoptera</taxon>
        <taxon>Polyphaga</taxon>
        <taxon>Elateriformia</taxon>
        <taxon>Elateroidea</taxon>
        <taxon>Lampyridae</taxon>
        <taxon>Lampyrinae</taxon>
        <taxon>Photinus</taxon>
    </lineage>
</organism>
<protein>
    <recommendedName>
        <fullName evidence="6">FAM161 centrosomal protein A</fullName>
    </recommendedName>
</protein>
<evidence type="ECO:0000313" key="4">
    <source>
        <dbReference type="EMBL" id="KAB0804652.1"/>
    </source>
</evidence>
<evidence type="ECO:0000256" key="3">
    <source>
        <dbReference type="SAM" id="MobiDB-lite"/>
    </source>
</evidence>
<feature type="compositionally biased region" description="Basic and acidic residues" evidence="3">
    <location>
        <begin position="169"/>
        <end position="179"/>
    </location>
</feature>
<proteinExistence type="inferred from homology"/>
<sequence>MSDHNRAVFNNTCLKVPRDPISHQPSPIYEQKYVSNMKNEMLKMDIENKHNFSNAKSSPKSDKAVLKSLIEFYDSIPEYDDINHLSNKDFYRKLENLKERQRCFYKFIQANQNADNKDMIWMEDYQNFKQSPELRSKLRSRRLKRVEDMDSLTSSDKEPAVKPPSRRSVRIESPSDKSDSSIPRLRAKYHRNISSGGSRYDKSNTSYNESPWEDISVIDFRSDSDRDIQTRSAPNSPTKRKCGIGWKDNGITIPKPFQMTVRDEENKIVDDIMLTVQKPQEEKHELFRANPVPIESRIPMFNQIIAQQERRSEIVKQKSKETLKSQMRPFSFTRREEEIQALTKRLSKSSPTIFLDDDVPIKMKQFKAKPIPKGLFSNYVYQKMHEDEFYRALQRKIRAEEMLQRASLPPSMARREKLKPKPIICLRSFKHLESDVSSPKSSEVPNYKASHERLEKELDDLKNDFITTSPVAFNFKTSKRHAERQLKRCYGSRLNSSGSSRNAENYRGPSAADLLSVNKSNLAAVLRIQAAKKKMQMEMCRKLEETKLREESRWREKVLRKKPAWQALAYSHEEDLAMRLQLRKDEERLRSEEHRHKMELMFGRVNKMPMLFERQSHYKDYPVTKRQLIQSLAESYGDYCNKYPTVSPLELGDDLDKDNNEGGRNQKASCDLT</sequence>
<name>A0A5N4B4Y3_PHOPY</name>
<feature type="region of interest" description="Disordered" evidence="3">
    <location>
        <begin position="223"/>
        <end position="247"/>
    </location>
</feature>
<dbReference type="Pfam" id="PF10595">
    <property type="entry name" value="FAM161A_B"/>
    <property type="match status" value="1"/>
</dbReference>
<comment type="similarity">
    <text evidence="1">Belongs to the FAM161 family.</text>
</comment>
<dbReference type="EMBL" id="VVIM01000001">
    <property type="protein sequence ID" value="KAB0804652.1"/>
    <property type="molecule type" value="Genomic_DNA"/>
</dbReference>
<dbReference type="InParanoid" id="A0A5N4B4Y3"/>
<evidence type="ECO:0000256" key="2">
    <source>
        <dbReference type="ARBA" id="ARBA00023054"/>
    </source>
</evidence>
<accession>A0A5N4B4Y3</accession>
<evidence type="ECO:0000256" key="1">
    <source>
        <dbReference type="ARBA" id="ARBA00006663"/>
    </source>
</evidence>
<reference evidence="4 5" key="1">
    <citation type="journal article" date="2018" name="Elife">
        <title>Firefly genomes illuminate parallel origins of bioluminescence in beetles.</title>
        <authorList>
            <person name="Fallon T.R."/>
            <person name="Lower S.E."/>
            <person name="Chang C.H."/>
            <person name="Bessho-Uehara M."/>
            <person name="Martin G.J."/>
            <person name="Bewick A.J."/>
            <person name="Behringer M."/>
            <person name="Debat H.J."/>
            <person name="Wong I."/>
            <person name="Day J.C."/>
            <person name="Suvorov A."/>
            <person name="Silva C.J."/>
            <person name="Stanger-Hall K.F."/>
            <person name="Hall D.W."/>
            <person name="Schmitz R.J."/>
            <person name="Nelson D.R."/>
            <person name="Lewis S.M."/>
            <person name="Shigenobu S."/>
            <person name="Bybee S.M."/>
            <person name="Larracuente A.M."/>
            <person name="Oba Y."/>
            <person name="Weng J.K."/>
        </authorList>
    </citation>
    <scope>NUCLEOTIDE SEQUENCE [LARGE SCALE GENOMIC DNA]</scope>
    <source>
        <strain evidence="4">1611_PpyrPB1</strain>
        <tissue evidence="4">Whole body</tissue>
    </source>
</reference>
<feature type="compositionally biased region" description="Polar residues" evidence="3">
    <location>
        <begin position="662"/>
        <end position="673"/>
    </location>
</feature>
<gene>
    <name evidence="4" type="ORF">PPYR_01622</name>
</gene>
<comment type="caution">
    <text evidence="4">The sequence shown here is derived from an EMBL/GenBank/DDBJ whole genome shotgun (WGS) entry which is preliminary data.</text>
</comment>
<dbReference type="GO" id="GO:0005929">
    <property type="term" value="C:cilium"/>
    <property type="evidence" value="ECO:0007669"/>
    <property type="project" value="TreeGrafter"/>
</dbReference>
<dbReference type="AlphaFoldDB" id="A0A5N4B4Y3"/>
<dbReference type="InterPro" id="IPR019579">
    <property type="entry name" value="FAM161A/B"/>
</dbReference>
<dbReference type="PANTHER" id="PTHR21501">
    <property type="entry name" value="PROTEIN FAM-161"/>
    <property type="match status" value="1"/>
</dbReference>
<evidence type="ECO:0000313" key="5">
    <source>
        <dbReference type="Proteomes" id="UP000327044"/>
    </source>
</evidence>
<keyword evidence="2" id="KW-0175">Coiled coil</keyword>